<comment type="caution">
    <text evidence="2">The sequence shown here is derived from an EMBL/GenBank/DDBJ whole genome shotgun (WGS) entry which is preliminary data.</text>
</comment>
<name>A0A1F5FUF9_9BACT</name>
<dbReference type="Proteomes" id="UP000179252">
    <property type="component" value="Unassembled WGS sequence"/>
</dbReference>
<evidence type="ECO:0000313" key="2">
    <source>
        <dbReference type="EMBL" id="OGD83241.1"/>
    </source>
</evidence>
<organism evidence="2 3">
    <name type="scientific">Candidatus Curtissbacteria bacterium RBG_13_40_7</name>
    <dbReference type="NCBI Taxonomy" id="1797706"/>
    <lineage>
        <taxon>Bacteria</taxon>
        <taxon>Candidatus Curtissiibacteriota</taxon>
    </lineage>
</organism>
<sequence length="152" mass="16846">MTPVEAYRYIDDQFDCQLDSTLPNGTQMLYEFSPAAFQVSCDSTDDFGCLDVSGDTSDVEVSMTMQIKGRKPYPTTYIQYPLIFKGEDMVSIMGERGGKRVEVVLKHNKGEPEQPPYLQERVPSDQTPPAGSLQAEATPDEVSSKPVLAVVR</sequence>
<gene>
    <name evidence="2" type="ORF">A2165_00725</name>
</gene>
<evidence type="ECO:0000313" key="3">
    <source>
        <dbReference type="Proteomes" id="UP000179252"/>
    </source>
</evidence>
<evidence type="ECO:0000256" key="1">
    <source>
        <dbReference type="SAM" id="MobiDB-lite"/>
    </source>
</evidence>
<accession>A0A1F5FUF9</accession>
<dbReference type="AlphaFoldDB" id="A0A1F5FUF9"/>
<proteinExistence type="predicted"/>
<dbReference type="EMBL" id="MFAU01000055">
    <property type="protein sequence ID" value="OGD83241.1"/>
    <property type="molecule type" value="Genomic_DNA"/>
</dbReference>
<feature type="region of interest" description="Disordered" evidence="1">
    <location>
        <begin position="108"/>
        <end position="152"/>
    </location>
</feature>
<protein>
    <submittedName>
        <fullName evidence="2">Uncharacterized protein</fullName>
    </submittedName>
</protein>
<reference evidence="2 3" key="1">
    <citation type="journal article" date="2016" name="Nat. Commun.">
        <title>Thousands of microbial genomes shed light on interconnected biogeochemical processes in an aquifer system.</title>
        <authorList>
            <person name="Anantharaman K."/>
            <person name="Brown C.T."/>
            <person name="Hug L.A."/>
            <person name="Sharon I."/>
            <person name="Castelle C.J."/>
            <person name="Probst A.J."/>
            <person name="Thomas B.C."/>
            <person name="Singh A."/>
            <person name="Wilkins M.J."/>
            <person name="Karaoz U."/>
            <person name="Brodie E.L."/>
            <person name="Williams K.H."/>
            <person name="Hubbard S.S."/>
            <person name="Banfield J.F."/>
        </authorList>
    </citation>
    <scope>NUCLEOTIDE SEQUENCE [LARGE SCALE GENOMIC DNA]</scope>
</reference>